<protein>
    <recommendedName>
        <fullName evidence="6 20">Postreplication repair E3 ubiquitin-protein ligase RAD18</fullName>
        <ecNumber evidence="5 20">2.3.2.27</ecNumber>
    </recommendedName>
    <alternativeName>
        <fullName evidence="20">RING-type E3 ubiquitin transferase RAD18</fullName>
    </alternativeName>
</protein>
<keyword evidence="11 20" id="KW-0833">Ubl conjugation pathway</keyword>
<reference evidence="25" key="1">
    <citation type="submission" date="2022-11" db="EMBL/GenBank/DDBJ databases">
        <authorList>
            <person name="Petersen C."/>
        </authorList>
    </citation>
    <scope>NUCLEOTIDE SEQUENCE</scope>
    <source>
        <strain evidence="25">IBT 19713</strain>
    </source>
</reference>
<organism evidence="25 26">
    <name type="scientific">Penicillium chermesinum</name>
    <dbReference type="NCBI Taxonomy" id="63820"/>
    <lineage>
        <taxon>Eukaryota</taxon>
        <taxon>Fungi</taxon>
        <taxon>Dikarya</taxon>
        <taxon>Ascomycota</taxon>
        <taxon>Pezizomycotina</taxon>
        <taxon>Eurotiomycetes</taxon>
        <taxon>Eurotiomycetidae</taxon>
        <taxon>Eurotiales</taxon>
        <taxon>Aspergillaceae</taxon>
        <taxon>Penicillium</taxon>
    </lineage>
</organism>
<dbReference type="OrthoDB" id="9049620at2759"/>
<dbReference type="GO" id="GO:0003697">
    <property type="term" value="F:single-stranded DNA binding"/>
    <property type="evidence" value="ECO:0007669"/>
    <property type="project" value="UniProtKB-UniRule"/>
</dbReference>
<dbReference type="AlphaFoldDB" id="A0A9W9P771"/>
<keyword evidence="10 18" id="KW-0863">Zinc-finger</keyword>
<name>A0A9W9P771_9EURO</name>
<dbReference type="SMART" id="SM00184">
    <property type="entry name" value="RING"/>
    <property type="match status" value="1"/>
</dbReference>
<dbReference type="Gene3D" id="3.30.40.10">
    <property type="entry name" value="Zinc/RING finger domain, C3HC4 (zinc finger)"/>
    <property type="match status" value="1"/>
</dbReference>
<evidence type="ECO:0000259" key="24">
    <source>
        <dbReference type="PROSITE" id="PS51908"/>
    </source>
</evidence>
<feature type="region of interest" description="Disordered" evidence="21">
    <location>
        <begin position="208"/>
        <end position="227"/>
    </location>
</feature>
<evidence type="ECO:0000256" key="10">
    <source>
        <dbReference type="ARBA" id="ARBA00022771"/>
    </source>
</evidence>
<evidence type="ECO:0000256" key="5">
    <source>
        <dbReference type="ARBA" id="ARBA00012483"/>
    </source>
</evidence>
<keyword evidence="9 19" id="KW-0227">DNA damage</keyword>
<feature type="compositionally biased region" description="Acidic residues" evidence="21">
    <location>
        <begin position="160"/>
        <end position="169"/>
    </location>
</feature>
<dbReference type="PROSITE" id="PS50800">
    <property type="entry name" value="SAP"/>
    <property type="match status" value="1"/>
</dbReference>
<dbReference type="InterPro" id="IPR004580">
    <property type="entry name" value="Rad18_fungi"/>
</dbReference>
<dbReference type="Proteomes" id="UP001150941">
    <property type="component" value="Unassembled WGS sequence"/>
</dbReference>
<feature type="region of interest" description="Disordered" evidence="21">
    <location>
        <begin position="105"/>
        <end position="169"/>
    </location>
</feature>
<evidence type="ECO:0000256" key="7">
    <source>
        <dbReference type="ARBA" id="ARBA00022679"/>
    </source>
</evidence>
<dbReference type="PANTHER" id="PTHR14134:SF2">
    <property type="entry name" value="E3 UBIQUITIN-PROTEIN LIGASE RAD18"/>
    <property type="match status" value="1"/>
</dbReference>
<dbReference type="InterPro" id="IPR013083">
    <property type="entry name" value="Znf_RING/FYVE/PHD"/>
</dbReference>
<dbReference type="Pfam" id="PF13923">
    <property type="entry name" value="zf-C3HC4_2"/>
    <property type="match status" value="1"/>
</dbReference>
<dbReference type="SMART" id="SM00734">
    <property type="entry name" value="ZnF_Rad18"/>
    <property type="match status" value="1"/>
</dbReference>
<comment type="similarity">
    <text evidence="4 20">Belongs to the RAD18 family.</text>
</comment>
<evidence type="ECO:0000256" key="18">
    <source>
        <dbReference type="PROSITE-ProRule" id="PRU00175"/>
    </source>
</evidence>
<evidence type="ECO:0000259" key="22">
    <source>
        <dbReference type="PROSITE" id="PS50089"/>
    </source>
</evidence>
<evidence type="ECO:0000256" key="4">
    <source>
        <dbReference type="ARBA" id="ARBA00009506"/>
    </source>
</evidence>
<dbReference type="InterPro" id="IPR001841">
    <property type="entry name" value="Znf_RING"/>
</dbReference>
<dbReference type="PROSITE" id="PS00518">
    <property type="entry name" value="ZF_RING_1"/>
    <property type="match status" value="1"/>
</dbReference>
<dbReference type="PANTHER" id="PTHR14134">
    <property type="entry name" value="E3 UBIQUITIN-PROTEIN LIGASE RAD18"/>
    <property type="match status" value="1"/>
</dbReference>
<feature type="domain" description="RING-type" evidence="22">
    <location>
        <begin position="30"/>
        <end position="68"/>
    </location>
</feature>
<dbReference type="SMART" id="SM00513">
    <property type="entry name" value="SAP"/>
    <property type="match status" value="1"/>
</dbReference>
<keyword evidence="13 20" id="KW-0238">DNA-binding</keyword>
<keyword evidence="12 20" id="KW-0862">Zinc</keyword>
<comment type="pathway">
    <text evidence="3 20">Protein modification; protein ubiquitination.</text>
</comment>
<dbReference type="FunFam" id="3.30.40.10:FF:000172">
    <property type="entry name" value="E3 ubiquitin-protein ligase RAD18"/>
    <property type="match status" value="1"/>
</dbReference>
<dbReference type="GO" id="GO:0005634">
    <property type="term" value="C:nucleus"/>
    <property type="evidence" value="ECO:0007669"/>
    <property type="project" value="UniProtKB-SubCell"/>
</dbReference>
<proteinExistence type="inferred from homology"/>
<evidence type="ECO:0000256" key="13">
    <source>
        <dbReference type="ARBA" id="ARBA00023125"/>
    </source>
</evidence>
<evidence type="ECO:0000256" key="12">
    <source>
        <dbReference type="ARBA" id="ARBA00022833"/>
    </source>
</evidence>
<evidence type="ECO:0000256" key="16">
    <source>
        <dbReference type="ARBA" id="ARBA00054102"/>
    </source>
</evidence>
<evidence type="ECO:0000256" key="14">
    <source>
        <dbReference type="ARBA" id="ARBA00023204"/>
    </source>
</evidence>
<evidence type="ECO:0000256" key="3">
    <source>
        <dbReference type="ARBA" id="ARBA00004906"/>
    </source>
</evidence>
<feature type="compositionally biased region" description="Polar residues" evidence="21">
    <location>
        <begin position="388"/>
        <end position="397"/>
    </location>
</feature>
<evidence type="ECO:0000256" key="6">
    <source>
        <dbReference type="ARBA" id="ARBA00015551"/>
    </source>
</evidence>
<dbReference type="PROSITE" id="PS50089">
    <property type="entry name" value="ZF_RING_2"/>
    <property type="match status" value="1"/>
</dbReference>
<dbReference type="GO" id="GO:0006281">
    <property type="term" value="P:DNA repair"/>
    <property type="evidence" value="ECO:0007669"/>
    <property type="project" value="UniProtKB-KW"/>
</dbReference>
<dbReference type="GO" id="GO:0006301">
    <property type="term" value="P:DNA damage tolerance"/>
    <property type="evidence" value="ECO:0007669"/>
    <property type="project" value="InterPro"/>
</dbReference>
<reference evidence="25" key="2">
    <citation type="journal article" date="2023" name="IMA Fungus">
        <title>Comparative genomic study of the Penicillium genus elucidates a diverse pangenome and 15 lateral gene transfer events.</title>
        <authorList>
            <person name="Petersen C."/>
            <person name="Sorensen T."/>
            <person name="Nielsen M.R."/>
            <person name="Sondergaard T.E."/>
            <person name="Sorensen J.L."/>
            <person name="Fitzpatrick D.A."/>
            <person name="Frisvad J.C."/>
            <person name="Nielsen K.L."/>
        </authorList>
    </citation>
    <scope>NUCLEOTIDE SEQUENCE</scope>
    <source>
        <strain evidence="25">IBT 19713</strain>
    </source>
</reference>
<keyword evidence="8 20" id="KW-0479">Metal-binding</keyword>
<dbReference type="SUPFAM" id="SSF57850">
    <property type="entry name" value="RING/U-box"/>
    <property type="match status" value="1"/>
</dbReference>
<evidence type="ECO:0000256" key="11">
    <source>
        <dbReference type="ARBA" id="ARBA00022786"/>
    </source>
</evidence>
<dbReference type="Gene3D" id="3.30.160.60">
    <property type="entry name" value="Classic Zinc Finger"/>
    <property type="match status" value="1"/>
</dbReference>
<evidence type="ECO:0000256" key="20">
    <source>
        <dbReference type="RuleBase" id="RU368093"/>
    </source>
</evidence>
<keyword evidence="15 20" id="KW-0539">Nucleus</keyword>
<keyword evidence="26" id="KW-1185">Reference proteome</keyword>
<comment type="subcellular location">
    <subcellularLocation>
        <location evidence="2 20">Nucleus</location>
    </subcellularLocation>
</comment>
<feature type="domain" description="UBZ4-type" evidence="24">
    <location>
        <begin position="186"/>
        <end position="213"/>
    </location>
</feature>
<gene>
    <name evidence="25" type="ORF">N7468_003858</name>
</gene>
<evidence type="ECO:0000256" key="8">
    <source>
        <dbReference type="ARBA" id="ARBA00022723"/>
    </source>
</evidence>
<dbReference type="GO" id="GO:0097505">
    <property type="term" value="C:Rad6-Rad18 complex"/>
    <property type="evidence" value="ECO:0007669"/>
    <property type="project" value="TreeGrafter"/>
</dbReference>
<dbReference type="InterPro" id="IPR003034">
    <property type="entry name" value="SAP_dom"/>
</dbReference>
<evidence type="ECO:0000256" key="21">
    <source>
        <dbReference type="SAM" id="MobiDB-lite"/>
    </source>
</evidence>
<dbReference type="InterPro" id="IPR006642">
    <property type="entry name" value="Rad18_UBZ4"/>
</dbReference>
<evidence type="ECO:0000256" key="1">
    <source>
        <dbReference type="ARBA" id="ARBA00000900"/>
    </source>
</evidence>
<evidence type="ECO:0000256" key="9">
    <source>
        <dbReference type="ARBA" id="ARBA00022763"/>
    </source>
</evidence>
<comment type="catalytic activity">
    <reaction evidence="1 20">
        <text>S-ubiquitinyl-[E2 ubiquitin-conjugating enzyme]-L-cysteine + [acceptor protein]-L-lysine = [E2 ubiquitin-conjugating enzyme]-L-cysteine + N(6)-ubiquitinyl-[acceptor protein]-L-lysine.</text>
        <dbReference type="EC" id="2.3.2.27"/>
    </reaction>
</comment>
<dbReference type="GO" id="GO:0008270">
    <property type="term" value="F:zinc ion binding"/>
    <property type="evidence" value="ECO:0007669"/>
    <property type="project" value="UniProtKB-KW"/>
</dbReference>
<comment type="subunit">
    <text evidence="17 20">Interacts with E2 UBC2, forming a complex with ubiquitin ligase activity.</text>
</comment>
<dbReference type="InterPro" id="IPR017907">
    <property type="entry name" value="Znf_RING_CS"/>
</dbReference>
<dbReference type="InterPro" id="IPR039577">
    <property type="entry name" value="Rad18"/>
</dbReference>
<sequence length="397" mass="44232">MEQSFELADSTDWIDTPLNLLGPLESSLRCQICKDFFTSPVITSCCHTFCSLCIRRCLSSDHKCPVCRQADQELKLRRNWTVEELLENFKKARPSVLGLARKEAARIKNGGDDSSEPSPKKRKVNHLDEPEPPAALSPRRVRTRSRGAKVQADPTHGQEEIEESDVAIEPEVIEDSQDEDYSDDGLVPCPICNRRVRQDTINTHLDTCLAGDSPKPPPVKSSTAFGYRHPQGSELKKLERLPAINYSLFKEHALRKKMRDLGISDAGPKPLLQRRHTEWMNLWNANCDSKNPKSKSQLARELDTWERTQGGNAVPSAPERNPVTSKDFNAAQWSANHNDEFKLLIANARKKSDAQVRSTIPRVSESSNAAAEIPSPTVPSPHFGTPAADQNDSTPSG</sequence>
<keyword evidence="7 20" id="KW-0808">Transferase</keyword>
<evidence type="ECO:0000259" key="23">
    <source>
        <dbReference type="PROSITE" id="PS50800"/>
    </source>
</evidence>
<evidence type="ECO:0000313" key="26">
    <source>
        <dbReference type="Proteomes" id="UP001150941"/>
    </source>
</evidence>
<dbReference type="GeneID" id="83200458"/>
<evidence type="ECO:0000256" key="17">
    <source>
        <dbReference type="ARBA" id="ARBA00066140"/>
    </source>
</evidence>
<accession>A0A9W9P771</accession>
<keyword evidence="14 19" id="KW-0234">DNA repair</keyword>
<dbReference type="PROSITE" id="PS51908">
    <property type="entry name" value="ZF_UBZ4"/>
    <property type="match status" value="1"/>
</dbReference>
<comment type="caution">
    <text evidence="25">The sequence shown here is derived from an EMBL/GenBank/DDBJ whole genome shotgun (WGS) entry which is preliminary data.</text>
</comment>
<evidence type="ECO:0000313" key="25">
    <source>
        <dbReference type="EMBL" id="KAJ5239239.1"/>
    </source>
</evidence>
<dbReference type="GO" id="GO:0061630">
    <property type="term" value="F:ubiquitin protein ligase activity"/>
    <property type="evidence" value="ECO:0007669"/>
    <property type="project" value="UniProtKB-UniRule"/>
</dbReference>
<evidence type="ECO:0000256" key="19">
    <source>
        <dbReference type="PROSITE-ProRule" id="PRU01256"/>
    </source>
</evidence>
<dbReference type="GO" id="GO:0006513">
    <property type="term" value="P:protein monoubiquitination"/>
    <property type="evidence" value="ECO:0007669"/>
    <property type="project" value="InterPro"/>
</dbReference>
<feature type="domain" description="SAP" evidence="23">
    <location>
        <begin position="246"/>
        <end position="280"/>
    </location>
</feature>
<dbReference type="NCBIfam" id="TIGR00599">
    <property type="entry name" value="rad18"/>
    <property type="match status" value="1"/>
</dbReference>
<dbReference type="RefSeq" id="XP_058332158.1">
    <property type="nucleotide sequence ID" value="XM_058473155.1"/>
</dbReference>
<evidence type="ECO:0000256" key="15">
    <source>
        <dbReference type="ARBA" id="ARBA00023242"/>
    </source>
</evidence>
<comment type="function">
    <text evidence="16 20">E3 RING-finger protein, member of the UBC2/RAD6 epistasis group. Associates to the E2 ubiquitin conjugating enzyme UBC2/RAD6 to form the UBC2-RAD18 ubiquitin ligase complex involved in postreplicative repair (PRR) of damaged DNA.</text>
</comment>
<dbReference type="EC" id="2.3.2.27" evidence="5 20"/>
<evidence type="ECO:0000256" key="2">
    <source>
        <dbReference type="ARBA" id="ARBA00004123"/>
    </source>
</evidence>
<dbReference type="EMBL" id="JAPQKS010000003">
    <property type="protein sequence ID" value="KAJ5239239.1"/>
    <property type="molecule type" value="Genomic_DNA"/>
</dbReference>
<feature type="region of interest" description="Disordered" evidence="21">
    <location>
        <begin position="350"/>
        <end position="397"/>
    </location>
</feature>